<name>A0ABT9NSU2_9ACTN</name>
<protein>
    <recommendedName>
        <fullName evidence="5">DUF2567 domain-containing protein</fullName>
    </recommendedName>
</protein>
<dbReference type="Proteomes" id="UP001240447">
    <property type="component" value="Unassembled WGS sequence"/>
</dbReference>
<evidence type="ECO:0008006" key="5">
    <source>
        <dbReference type="Google" id="ProtNLM"/>
    </source>
</evidence>
<keyword evidence="2" id="KW-0472">Membrane</keyword>
<accession>A0ABT9NSU2</accession>
<organism evidence="3 4">
    <name type="scientific">Nocardioides massiliensis</name>
    <dbReference type="NCBI Taxonomy" id="1325935"/>
    <lineage>
        <taxon>Bacteria</taxon>
        <taxon>Bacillati</taxon>
        <taxon>Actinomycetota</taxon>
        <taxon>Actinomycetes</taxon>
        <taxon>Propionibacteriales</taxon>
        <taxon>Nocardioidaceae</taxon>
        <taxon>Nocardioides</taxon>
    </lineage>
</organism>
<reference evidence="3 4" key="1">
    <citation type="submission" date="2023-07" db="EMBL/GenBank/DDBJ databases">
        <title>Sequencing the genomes of 1000 actinobacteria strains.</title>
        <authorList>
            <person name="Klenk H.-P."/>
        </authorList>
    </citation>
    <scope>NUCLEOTIDE SEQUENCE [LARGE SCALE GENOMIC DNA]</scope>
    <source>
        <strain evidence="3 4">GD13</strain>
    </source>
</reference>
<dbReference type="RefSeq" id="WP_068122514.1">
    <property type="nucleotide sequence ID" value="NZ_CCXJ01000601.1"/>
</dbReference>
<feature type="transmembrane region" description="Helical" evidence="2">
    <location>
        <begin position="90"/>
        <end position="114"/>
    </location>
</feature>
<evidence type="ECO:0000313" key="3">
    <source>
        <dbReference type="EMBL" id="MDP9823493.1"/>
    </source>
</evidence>
<feature type="region of interest" description="Disordered" evidence="1">
    <location>
        <begin position="169"/>
        <end position="202"/>
    </location>
</feature>
<dbReference type="EMBL" id="JAUSQM010000001">
    <property type="protein sequence ID" value="MDP9823493.1"/>
    <property type="molecule type" value="Genomic_DNA"/>
</dbReference>
<evidence type="ECO:0000313" key="4">
    <source>
        <dbReference type="Proteomes" id="UP001240447"/>
    </source>
</evidence>
<keyword evidence="4" id="KW-1185">Reference proteome</keyword>
<evidence type="ECO:0000256" key="1">
    <source>
        <dbReference type="SAM" id="MobiDB-lite"/>
    </source>
</evidence>
<feature type="transmembrane region" description="Helical" evidence="2">
    <location>
        <begin position="64"/>
        <end position="83"/>
    </location>
</feature>
<sequence length="202" mass="20945">METDNALRPGAGTRVAAVVVGLAVAGVLAGLAWWWLWEPSYYVVSEGQGAMGEPDLARRFAADGWFGVVGAVGGLVSGLLVTWRFRSHRILSLVALVAGSFVATATMSLTGMLLGPGDTDSALAAAAEGARVPVELAVTVPAFYLAWPVAALFAACAVLWGGSDPPPVVHRTPTEPADRLAPWGPPGYPPHDGAAPLRHESR</sequence>
<comment type="caution">
    <text evidence="3">The sequence shown here is derived from an EMBL/GenBank/DDBJ whole genome shotgun (WGS) entry which is preliminary data.</text>
</comment>
<feature type="transmembrane region" description="Helical" evidence="2">
    <location>
        <begin position="15"/>
        <end position="36"/>
    </location>
</feature>
<keyword evidence="2" id="KW-1133">Transmembrane helix</keyword>
<keyword evidence="2" id="KW-0812">Transmembrane</keyword>
<gene>
    <name evidence="3" type="ORF">J2S59_003302</name>
</gene>
<feature type="transmembrane region" description="Helical" evidence="2">
    <location>
        <begin position="142"/>
        <end position="161"/>
    </location>
</feature>
<evidence type="ECO:0000256" key="2">
    <source>
        <dbReference type="SAM" id="Phobius"/>
    </source>
</evidence>
<proteinExistence type="predicted"/>